<evidence type="ECO:0000313" key="1">
    <source>
        <dbReference type="EMBL" id="KAI4868597.1"/>
    </source>
</evidence>
<sequence length="246" mass="24374">MITVRWALGAIVAATAVSASADELQLFARLLKRQEPGTPAYNCHDNCGQAIIQGRSSADVCNDEIFLSDYQACLQCSGPDNEDIWKYYGGTLSTSAASCGLSTTPLSGEQPDVGPATPAGSAVTSTSEATSEATSSVATSTIEVSTTTEALTTTVPTTTAAETSTPVATESGTGYATESISVTSASSTGSITYAPTATGSGTGSGNGTATTSSGIVVVTNAANVVSGSSVGFYGALALGALYAAAQ</sequence>
<reference evidence="1 2" key="1">
    <citation type="journal article" date="2022" name="New Phytol.">
        <title>Ecological generalism drives hyperdiversity of secondary metabolite gene clusters in xylarialean endophytes.</title>
        <authorList>
            <person name="Franco M.E.E."/>
            <person name="Wisecaver J.H."/>
            <person name="Arnold A.E."/>
            <person name="Ju Y.M."/>
            <person name="Slot J.C."/>
            <person name="Ahrendt S."/>
            <person name="Moore L.P."/>
            <person name="Eastman K.E."/>
            <person name="Scott K."/>
            <person name="Konkel Z."/>
            <person name="Mondo S.J."/>
            <person name="Kuo A."/>
            <person name="Hayes R.D."/>
            <person name="Haridas S."/>
            <person name="Andreopoulos B."/>
            <person name="Riley R."/>
            <person name="LaButti K."/>
            <person name="Pangilinan J."/>
            <person name="Lipzen A."/>
            <person name="Amirebrahimi M."/>
            <person name="Yan J."/>
            <person name="Adam C."/>
            <person name="Keymanesh K."/>
            <person name="Ng V."/>
            <person name="Louie K."/>
            <person name="Northen T."/>
            <person name="Drula E."/>
            <person name="Henrissat B."/>
            <person name="Hsieh H.M."/>
            <person name="Youens-Clark K."/>
            <person name="Lutzoni F."/>
            <person name="Miadlikowska J."/>
            <person name="Eastwood D.C."/>
            <person name="Hamelin R.C."/>
            <person name="Grigoriev I.V."/>
            <person name="U'Ren J.M."/>
        </authorList>
    </citation>
    <scope>NUCLEOTIDE SEQUENCE [LARGE SCALE GENOMIC DNA]</scope>
    <source>
        <strain evidence="1 2">CBS 119005</strain>
    </source>
</reference>
<accession>A0ACB9ZA37</accession>
<protein>
    <submittedName>
        <fullName evidence="1">Uncharacterized protein</fullName>
    </submittedName>
</protein>
<gene>
    <name evidence="1" type="ORF">F4820DRAFT_409854</name>
</gene>
<name>A0ACB9ZA37_9PEZI</name>
<comment type="caution">
    <text evidence="1">The sequence shown here is derived from an EMBL/GenBank/DDBJ whole genome shotgun (WGS) entry which is preliminary data.</text>
</comment>
<dbReference type="Proteomes" id="UP001497700">
    <property type="component" value="Unassembled WGS sequence"/>
</dbReference>
<proteinExistence type="predicted"/>
<dbReference type="EMBL" id="MU393437">
    <property type="protein sequence ID" value="KAI4868597.1"/>
    <property type="molecule type" value="Genomic_DNA"/>
</dbReference>
<organism evidence="1 2">
    <name type="scientific">Hypoxylon rubiginosum</name>
    <dbReference type="NCBI Taxonomy" id="110542"/>
    <lineage>
        <taxon>Eukaryota</taxon>
        <taxon>Fungi</taxon>
        <taxon>Dikarya</taxon>
        <taxon>Ascomycota</taxon>
        <taxon>Pezizomycotina</taxon>
        <taxon>Sordariomycetes</taxon>
        <taxon>Xylariomycetidae</taxon>
        <taxon>Xylariales</taxon>
        <taxon>Hypoxylaceae</taxon>
        <taxon>Hypoxylon</taxon>
    </lineage>
</organism>
<keyword evidence="2" id="KW-1185">Reference proteome</keyword>
<evidence type="ECO:0000313" key="2">
    <source>
        <dbReference type="Proteomes" id="UP001497700"/>
    </source>
</evidence>